<evidence type="ECO:0000256" key="6">
    <source>
        <dbReference type="RuleBase" id="RU003887"/>
    </source>
</evidence>
<evidence type="ECO:0000256" key="5">
    <source>
        <dbReference type="PROSITE-ProRule" id="PRU00182"/>
    </source>
</evidence>
<dbReference type="InterPro" id="IPR020094">
    <property type="entry name" value="TruA/RsuA/RluB/E/F_N"/>
</dbReference>
<evidence type="ECO:0000313" key="9">
    <source>
        <dbReference type="EMBL" id="TDH63125.1"/>
    </source>
</evidence>
<feature type="region of interest" description="Disordered" evidence="7">
    <location>
        <begin position="1"/>
        <end position="20"/>
    </location>
</feature>
<dbReference type="InterPro" id="IPR000748">
    <property type="entry name" value="PsdUridine_synth_RsuA/RluB/E/F"/>
</dbReference>
<dbReference type="EC" id="5.4.99.-" evidence="6"/>
<dbReference type="NCBIfam" id="TIGR00093">
    <property type="entry name" value="pseudouridine synthase"/>
    <property type="match status" value="1"/>
</dbReference>
<evidence type="ECO:0000256" key="7">
    <source>
        <dbReference type="SAM" id="MobiDB-lite"/>
    </source>
</evidence>
<dbReference type="PROSITE" id="PS01149">
    <property type="entry name" value="PSI_RSU"/>
    <property type="match status" value="1"/>
</dbReference>
<dbReference type="AlphaFoldDB" id="A0A4V3AAS5"/>
<dbReference type="GO" id="GO:0003723">
    <property type="term" value="F:RNA binding"/>
    <property type="evidence" value="ECO:0007669"/>
    <property type="project" value="UniProtKB-KW"/>
</dbReference>
<dbReference type="InterPro" id="IPR006145">
    <property type="entry name" value="PsdUridine_synth_RsuA/RluA"/>
</dbReference>
<dbReference type="GO" id="GO:0031167">
    <property type="term" value="P:rRNA methylation"/>
    <property type="evidence" value="ECO:0007669"/>
    <property type="project" value="InterPro"/>
</dbReference>
<protein>
    <recommendedName>
        <fullName evidence="6">Pseudouridine synthase</fullName>
        <ecNumber evidence="6">5.4.99.-</ecNumber>
    </recommendedName>
</protein>
<dbReference type="InterPro" id="IPR036986">
    <property type="entry name" value="S4_RNA-bd_sf"/>
</dbReference>
<keyword evidence="10" id="KW-1185">Reference proteome</keyword>
<evidence type="ECO:0000256" key="1">
    <source>
        <dbReference type="ARBA" id="ARBA00000073"/>
    </source>
</evidence>
<dbReference type="GO" id="GO:0000455">
    <property type="term" value="P:enzyme-directed rRNA pseudouridine synthesis"/>
    <property type="evidence" value="ECO:0007669"/>
    <property type="project" value="UniProtKB-ARBA"/>
</dbReference>
<dbReference type="InterPro" id="IPR020103">
    <property type="entry name" value="PsdUridine_synth_cat_dom_sf"/>
</dbReference>
<reference evidence="9 10" key="1">
    <citation type="journal article" date="2016" name="J. Microbiol.">
        <title>Dankookia rubra gen. nov., sp. nov., an alphaproteobacterium isolated from sediment of a shallow stream.</title>
        <authorList>
            <person name="Kim W.H."/>
            <person name="Kim D.H."/>
            <person name="Kang K."/>
            <person name="Ahn T.Y."/>
        </authorList>
    </citation>
    <scope>NUCLEOTIDE SEQUENCE [LARGE SCALE GENOMIC DNA]</scope>
    <source>
        <strain evidence="9 10">JCM30602</strain>
    </source>
</reference>
<dbReference type="InterPro" id="IPR050343">
    <property type="entry name" value="RsuA_PseudoU_synthase"/>
</dbReference>
<dbReference type="CDD" id="cd02440">
    <property type="entry name" value="AdoMet_MTases"/>
    <property type="match status" value="1"/>
</dbReference>
<name>A0A4V3AAS5_9PROT</name>
<dbReference type="Proteomes" id="UP000295096">
    <property type="component" value="Unassembled WGS sequence"/>
</dbReference>
<proteinExistence type="inferred from homology"/>
<feature type="compositionally biased region" description="Low complexity" evidence="7">
    <location>
        <begin position="278"/>
        <end position="297"/>
    </location>
</feature>
<gene>
    <name evidence="9" type="primary">rsmD</name>
    <name evidence="9" type="ORF">E2C06_07000</name>
</gene>
<comment type="caution">
    <text evidence="9">The sequence shown here is derived from an EMBL/GenBank/DDBJ whole genome shotgun (WGS) entry which is preliminary data.</text>
</comment>
<dbReference type="SUPFAM" id="SSF55120">
    <property type="entry name" value="Pseudouridine synthase"/>
    <property type="match status" value="1"/>
</dbReference>
<dbReference type="Gene3D" id="3.40.50.150">
    <property type="entry name" value="Vaccinia Virus protein VP39"/>
    <property type="match status" value="1"/>
</dbReference>
<evidence type="ECO:0000256" key="3">
    <source>
        <dbReference type="ARBA" id="ARBA00022884"/>
    </source>
</evidence>
<dbReference type="Gene3D" id="3.10.290.10">
    <property type="entry name" value="RNA-binding S4 domain"/>
    <property type="match status" value="1"/>
</dbReference>
<organism evidence="9 10">
    <name type="scientific">Dankookia rubra</name>
    <dbReference type="NCBI Taxonomy" id="1442381"/>
    <lineage>
        <taxon>Bacteria</taxon>
        <taxon>Pseudomonadati</taxon>
        <taxon>Pseudomonadota</taxon>
        <taxon>Alphaproteobacteria</taxon>
        <taxon>Acetobacterales</taxon>
        <taxon>Roseomonadaceae</taxon>
        <taxon>Dankookia</taxon>
    </lineage>
</organism>
<comment type="catalytic activity">
    <reaction evidence="1">
        <text>a uridine in RNA = a pseudouridine in RNA</text>
        <dbReference type="Rhea" id="RHEA:48348"/>
        <dbReference type="Rhea" id="RHEA-COMP:12068"/>
        <dbReference type="Rhea" id="RHEA-COMP:12069"/>
        <dbReference type="ChEBI" id="CHEBI:65314"/>
        <dbReference type="ChEBI" id="CHEBI:65315"/>
    </reaction>
</comment>
<dbReference type="Pfam" id="PF03602">
    <property type="entry name" value="Cons_hypoth95"/>
    <property type="match status" value="1"/>
</dbReference>
<dbReference type="InterPro" id="IPR018496">
    <property type="entry name" value="PsdUridine_synth_RsuA/RluB_CS"/>
</dbReference>
<feature type="region of interest" description="Disordered" evidence="7">
    <location>
        <begin position="277"/>
        <end position="303"/>
    </location>
</feature>
<dbReference type="OrthoDB" id="9807213at2"/>
<dbReference type="GO" id="GO:0120159">
    <property type="term" value="F:rRNA pseudouridine synthase activity"/>
    <property type="evidence" value="ECO:0007669"/>
    <property type="project" value="UniProtKB-ARBA"/>
</dbReference>
<dbReference type="PROSITE" id="PS50889">
    <property type="entry name" value="S4"/>
    <property type="match status" value="1"/>
</dbReference>
<dbReference type="InterPro" id="IPR029063">
    <property type="entry name" value="SAM-dependent_MTases_sf"/>
</dbReference>
<dbReference type="PANTHER" id="PTHR47683:SF3">
    <property type="entry name" value="RIBOSOMAL LARGE SUBUNIT PSEUDOURIDINE SYNTHASE B"/>
    <property type="match status" value="1"/>
</dbReference>
<dbReference type="SUPFAM" id="SSF55174">
    <property type="entry name" value="Alpha-L RNA-binding motif"/>
    <property type="match status" value="1"/>
</dbReference>
<feature type="domain" description="RNA-binding S4" evidence="8">
    <location>
        <begin position="22"/>
        <end position="79"/>
    </location>
</feature>
<comment type="similarity">
    <text evidence="2 6">Belongs to the pseudouridine synthase RsuA family.</text>
</comment>
<keyword evidence="3 5" id="KW-0694">RNA-binding</keyword>
<evidence type="ECO:0000313" key="10">
    <source>
        <dbReference type="Proteomes" id="UP000295096"/>
    </source>
</evidence>
<accession>A0A4V3AAS5</accession>
<sequence>MDDLDDDDIVDQPEAEPTERGERIAKWLARAGVASRRDAEKLIGERRVKLENRVVETPATFIQPGDLVTVDGRIVANAQRSRLFRYHKPVGLVTTHRDEKGRRTVFEALPPGLPRVVSVGRLDLNSEGLLLLTNDGELARRLELPANGWLRRYRVRVNGFVDERILAGLAQGITVEGVRYGPIEAGLDSRQGANAWLTVAIHEGKNREVRRVMQHLNLAVSRLIRTAYGPFQLGSLTRGSVEEVNPKVLRDQLGLKTDTPAQERLRKVKAAARAERFAGGPEQAGPPGGMAPADAPLPGDPDKGRGIRDGTALRIIAGQHRGRRLLAPAGQATRPTADRVRQALFDMLWHAPWSPFAEDRARIEAARVLDAFAGTGALGLEALSRGAGSATFLENDRAALAALRANIAACREEARCRVLPADATRPPRAQAPCDLVFLDPPYREGLMETALAALSAAGWIAPGALVCAEYGVPPAATPPGFTLLADRAHGPALLLVLEAAA</sequence>
<dbReference type="InterPro" id="IPR042092">
    <property type="entry name" value="PsdUridine_s_RsuA/RluB/E/F_cat"/>
</dbReference>
<dbReference type="EMBL" id="SMSJ01000006">
    <property type="protein sequence ID" value="TDH63125.1"/>
    <property type="molecule type" value="Genomic_DNA"/>
</dbReference>
<dbReference type="CDD" id="cd00165">
    <property type="entry name" value="S4"/>
    <property type="match status" value="1"/>
</dbReference>
<dbReference type="InterPro" id="IPR004398">
    <property type="entry name" value="RNA_MeTrfase_RsmD"/>
</dbReference>
<feature type="compositionally biased region" description="Acidic residues" evidence="7">
    <location>
        <begin position="1"/>
        <end position="16"/>
    </location>
</feature>
<dbReference type="Pfam" id="PF00849">
    <property type="entry name" value="PseudoU_synth_2"/>
    <property type="match status" value="1"/>
</dbReference>
<dbReference type="Pfam" id="PF01479">
    <property type="entry name" value="S4"/>
    <property type="match status" value="1"/>
</dbReference>
<dbReference type="NCBIfam" id="TIGR00095">
    <property type="entry name" value="16S rRNA (guanine(966)-N(2))-methyltransferase RsmD"/>
    <property type="match status" value="1"/>
</dbReference>
<dbReference type="PANTHER" id="PTHR47683">
    <property type="entry name" value="PSEUDOURIDINE SYNTHASE FAMILY PROTEIN-RELATED"/>
    <property type="match status" value="1"/>
</dbReference>
<evidence type="ECO:0000259" key="8">
    <source>
        <dbReference type="SMART" id="SM00363"/>
    </source>
</evidence>
<dbReference type="GO" id="GO:0008168">
    <property type="term" value="F:methyltransferase activity"/>
    <property type="evidence" value="ECO:0007669"/>
    <property type="project" value="UniProtKB-KW"/>
</dbReference>
<keyword evidence="4 6" id="KW-0413">Isomerase</keyword>
<keyword evidence="9" id="KW-0808">Transferase</keyword>
<evidence type="ECO:0000256" key="4">
    <source>
        <dbReference type="ARBA" id="ARBA00023235"/>
    </source>
</evidence>
<keyword evidence="9" id="KW-0489">Methyltransferase</keyword>
<dbReference type="SMART" id="SM00363">
    <property type="entry name" value="S4"/>
    <property type="match status" value="1"/>
</dbReference>
<dbReference type="InterPro" id="IPR002942">
    <property type="entry name" value="S4_RNA-bd"/>
</dbReference>
<dbReference type="Gene3D" id="3.30.70.580">
    <property type="entry name" value="Pseudouridine synthase I, catalytic domain, N-terminal subdomain"/>
    <property type="match status" value="1"/>
</dbReference>
<evidence type="ECO:0000256" key="2">
    <source>
        <dbReference type="ARBA" id="ARBA00008348"/>
    </source>
</evidence>
<dbReference type="Gene3D" id="3.30.70.1560">
    <property type="entry name" value="Alpha-L RNA-binding motif"/>
    <property type="match status" value="1"/>
</dbReference>
<dbReference type="SUPFAM" id="SSF53335">
    <property type="entry name" value="S-adenosyl-L-methionine-dependent methyltransferases"/>
    <property type="match status" value="1"/>
</dbReference>